<comment type="caution">
    <text evidence="1">The sequence shown here is derived from an EMBL/GenBank/DDBJ whole genome shotgun (WGS) entry which is preliminary data.</text>
</comment>
<sequence length="55" mass="6478">MNKTQMEHTLNKLRWINYETIKAQNADDQKQEALLGINLDGRCLYSCCIRSHRVL</sequence>
<proteinExistence type="predicted"/>
<gene>
    <name evidence="1" type="ORF">O0554_13365</name>
</gene>
<evidence type="ECO:0000313" key="1">
    <source>
        <dbReference type="EMBL" id="MCZ0807891.1"/>
    </source>
</evidence>
<reference evidence="1" key="1">
    <citation type="submission" date="2022-09" db="EMBL/GenBank/DDBJ databases">
        <title>Genome analysis and characterization of larvicidal activity of Brevibacillus strains.</title>
        <authorList>
            <person name="Patrusheva E.V."/>
            <person name="Izotova A.O."/>
            <person name="Toshchakov S.V."/>
            <person name="Sineoky S.P."/>
        </authorList>
    </citation>
    <scope>NUCLEOTIDE SEQUENCE</scope>
    <source>
        <strain evidence="1">VKPM_B-13247</strain>
    </source>
</reference>
<evidence type="ECO:0000313" key="2">
    <source>
        <dbReference type="Proteomes" id="UP001077662"/>
    </source>
</evidence>
<dbReference type="EMBL" id="JAPTNE010000016">
    <property type="protein sequence ID" value="MCZ0807891.1"/>
    <property type="molecule type" value="Genomic_DNA"/>
</dbReference>
<name>A0AAP3DGW9_BRELA</name>
<dbReference type="AlphaFoldDB" id="A0AAP3DGW9"/>
<dbReference type="Proteomes" id="UP001077662">
    <property type="component" value="Unassembled WGS sequence"/>
</dbReference>
<protein>
    <submittedName>
        <fullName evidence="1">Uncharacterized protein</fullName>
    </submittedName>
</protein>
<dbReference type="RefSeq" id="WP_168420599.1">
    <property type="nucleotide sequence ID" value="NZ_CP136163.1"/>
</dbReference>
<accession>A0AAP3DGW9</accession>
<organism evidence="1 2">
    <name type="scientific">Brevibacillus laterosporus</name>
    <name type="common">Bacillus laterosporus</name>
    <dbReference type="NCBI Taxonomy" id="1465"/>
    <lineage>
        <taxon>Bacteria</taxon>
        <taxon>Bacillati</taxon>
        <taxon>Bacillota</taxon>
        <taxon>Bacilli</taxon>
        <taxon>Bacillales</taxon>
        <taxon>Paenibacillaceae</taxon>
        <taxon>Brevibacillus</taxon>
    </lineage>
</organism>